<evidence type="ECO:0000313" key="1">
    <source>
        <dbReference type="EMBL" id="MBF4802496.1"/>
    </source>
</evidence>
<dbReference type="AlphaFoldDB" id="A0A9D5X569"/>
<sequence length="351" mass="38867">MTFEKKILAEMPKCYALGMFEGEDTPSFLAAVEKDGPIRRFTLDGEPLETVAPGPGGVMTITQVPGRKDQFLATRKFFSPNFGGDDAAIASYTKQADGSWSEQILCDLPYVHRFGILKAADGQLWVLACSIKGGAETGVKDDWRTPGAVWAAPLSDNLEQYTADNQLKLTCVANYQVQNHGFWTAPDKSYALISTAAGVFRYVPPTTPEGAWDVTCLLVQPTSDIVATDFDDDGKLEILTFSKFHGDTLAIWHEGQTRDRYEQVWCDPQKRSFLHALWAAVLNGEKCAVIGNRKDGRDLLLVRYVDGEYTVDVIDHDLGPANCMVYRHGGSDYIVAAYRETDQLALYKVVE</sequence>
<name>A0A9D5X569_9ACTN</name>
<organism evidence="1 2">
    <name type="scientific">Lancefieldella parvula</name>
    <dbReference type="NCBI Taxonomy" id="1382"/>
    <lineage>
        <taxon>Bacteria</taxon>
        <taxon>Bacillati</taxon>
        <taxon>Actinomycetota</taxon>
        <taxon>Coriobacteriia</taxon>
        <taxon>Coriobacteriales</taxon>
        <taxon>Atopobiaceae</taxon>
        <taxon>Lancefieldella</taxon>
    </lineage>
</organism>
<accession>A0A9D5X569</accession>
<evidence type="ECO:0008006" key="3">
    <source>
        <dbReference type="Google" id="ProtNLM"/>
    </source>
</evidence>
<dbReference type="SUPFAM" id="SSF63829">
    <property type="entry name" value="Calcium-dependent phosphotriesterase"/>
    <property type="match status" value="1"/>
</dbReference>
<gene>
    <name evidence="1" type="ORF">HXK24_01540</name>
</gene>
<dbReference type="EMBL" id="JABZGU010000017">
    <property type="protein sequence ID" value="MBF4802496.1"/>
    <property type="molecule type" value="Genomic_DNA"/>
</dbReference>
<evidence type="ECO:0000313" key="2">
    <source>
        <dbReference type="Proteomes" id="UP000787322"/>
    </source>
</evidence>
<reference evidence="1" key="1">
    <citation type="submission" date="2020-04" db="EMBL/GenBank/DDBJ databases">
        <title>Deep metagenomics examines the oral microbiome during advanced dental caries in children, revealing novel taxa and co-occurrences with host molecules.</title>
        <authorList>
            <person name="Baker J.L."/>
            <person name="Morton J.T."/>
            <person name="Dinis M."/>
            <person name="Alvarez R."/>
            <person name="Tran N.C."/>
            <person name="Knight R."/>
            <person name="Edlund A."/>
        </authorList>
    </citation>
    <scope>NUCLEOTIDE SEQUENCE</scope>
    <source>
        <strain evidence="1">JCVI_3_bin.11</strain>
    </source>
</reference>
<proteinExistence type="predicted"/>
<dbReference type="Proteomes" id="UP000787322">
    <property type="component" value="Unassembled WGS sequence"/>
</dbReference>
<comment type="caution">
    <text evidence="1">The sequence shown here is derived from an EMBL/GenBank/DDBJ whole genome shotgun (WGS) entry which is preliminary data.</text>
</comment>
<protein>
    <recommendedName>
        <fullName evidence="3">FG-GAP repeat protein</fullName>
    </recommendedName>
</protein>